<dbReference type="InterPro" id="IPR023415">
    <property type="entry name" value="LDLR_class-A_CS"/>
</dbReference>
<feature type="domain" description="Laminin IV type A" evidence="25">
    <location>
        <begin position="2149"/>
        <end position="2330"/>
    </location>
</feature>
<dbReference type="InterPro" id="IPR000742">
    <property type="entry name" value="EGF"/>
</dbReference>
<feature type="compositionally biased region" description="Acidic residues" evidence="19">
    <location>
        <begin position="38"/>
        <end position="60"/>
    </location>
</feature>
<dbReference type="Gene3D" id="2.60.40.10">
    <property type="entry name" value="Immunoglobulins"/>
    <property type="match status" value="13"/>
</dbReference>
<feature type="domain" description="Laminin EGF-like" evidence="23">
    <location>
        <begin position="1142"/>
        <end position="1191"/>
    </location>
</feature>
<feature type="compositionally biased region" description="Acidic residues" evidence="19">
    <location>
        <begin position="1363"/>
        <end position="1372"/>
    </location>
</feature>
<feature type="compositionally biased region" description="Basic and acidic residues" evidence="19">
    <location>
        <begin position="1312"/>
        <end position="1340"/>
    </location>
</feature>
<dbReference type="InterPro" id="IPR001881">
    <property type="entry name" value="EGF-like_Ca-bd_dom"/>
</dbReference>
<gene>
    <name evidence="26" type="ORF">J4Q44_G00258000</name>
</gene>
<feature type="compositionally biased region" description="Acidic residues" evidence="19">
    <location>
        <begin position="1346"/>
        <end position="1355"/>
    </location>
</feature>
<feature type="domain" description="Ig-like" evidence="24">
    <location>
        <begin position="3374"/>
        <end position="3457"/>
    </location>
</feature>
<feature type="disulfide bond" evidence="17">
    <location>
        <begin position="769"/>
        <end position="778"/>
    </location>
</feature>
<feature type="domain" description="Ig-like" evidence="24">
    <location>
        <begin position="394"/>
        <end position="471"/>
    </location>
</feature>
<evidence type="ECO:0000256" key="12">
    <source>
        <dbReference type="ARBA" id="ARBA00023180"/>
    </source>
</evidence>
<dbReference type="CDD" id="cd00054">
    <property type="entry name" value="EGF_CA"/>
    <property type="match status" value="3"/>
</dbReference>
<dbReference type="InterPro" id="IPR002049">
    <property type="entry name" value="LE_dom"/>
</dbReference>
<evidence type="ECO:0000313" key="27">
    <source>
        <dbReference type="Proteomes" id="UP001356427"/>
    </source>
</evidence>
<keyword evidence="11 15" id="KW-1015">Disulfide bond</keyword>
<feature type="compositionally biased region" description="Acidic residues" evidence="19">
    <location>
        <begin position="1271"/>
        <end position="1288"/>
    </location>
</feature>
<evidence type="ECO:0000313" key="26">
    <source>
        <dbReference type="EMBL" id="KAK6303346.1"/>
    </source>
</evidence>
<dbReference type="FunFam" id="2.60.40.10:FF:000666">
    <property type="entry name" value="basement membrane-specific heparan sulfate proteoglycan core protein-like"/>
    <property type="match status" value="1"/>
</dbReference>
<dbReference type="InterPro" id="IPR036055">
    <property type="entry name" value="LDL_receptor-like_sf"/>
</dbReference>
<feature type="coiled-coil region" evidence="18">
    <location>
        <begin position="2844"/>
        <end position="2871"/>
    </location>
</feature>
<dbReference type="PROSITE" id="PS01209">
    <property type="entry name" value="LDLRA_1"/>
    <property type="match status" value="2"/>
</dbReference>
<dbReference type="CDD" id="cd00112">
    <property type="entry name" value="LDLa"/>
    <property type="match status" value="4"/>
</dbReference>
<feature type="region of interest" description="Disordered" evidence="19">
    <location>
        <begin position="241"/>
        <end position="273"/>
    </location>
</feature>
<feature type="domain" description="Laminin G" evidence="21">
    <location>
        <begin position="4175"/>
        <end position="4382"/>
    </location>
</feature>
<dbReference type="Pfam" id="PF00054">
    <property type="entry name" value="Laminin_G_1"/>
    <property type="match status" value="3"/>
</dbReference>
<dbReference type="InterPro" id="IPR003599">
    <property type="entry name" value="Ig_sub"/>
</dbReference>
<evidence type="ECO:0000259" key="25">
    <source>
        <dbReference type="PROSITE" id="PS51115"/>
    </source>
</evidence>
<keyword evidence="14" id="KW-0393">Immunoglobulin domain</keyword>
<proteinExistence type="predicted"/>
<feature type="disulfide bond" evidence="17">
    <location>
        <begin position="2383"/>
        <end position="2392"/>
    </location>
</feature>
<dbReference type="InterPro" id="IPR051170">
    <property type="entry name" value="Neural/epithelial_adhesion"/>
</dbReference>
<dbReference type="InterPro" id="IPR000034">
    <property type="entry name" value="Laminin_IV"/>
</dbReference>
<evidence type="ECO:0000259" key="21">
    <source>
        <dbReference type="PROSITE" id="PS50025"/>
    </source>
</evidence>
<feature type="domain" description="EGF-like" evidence="22">
    <location>
        <begin position="3858"/>
        <end position="3896"/>
    </location>
</feature>
<comment type="caution">
    <text evidence="15">Lacks conserved residue(s) required for the propagation of feature annotation.</text>
</comment>
<comment type="subcellular location">
    <subcellularLocation>
        <location evidence="1">Cell membrane</location>
    </subcellularLocation>
    <subcellularLocation>
        <location evidence="2">Secreted</location>
        <location evidence="2">Extracellular space</location>
        <location evidence="2">Extracellular matrix</location>
        <location evidence="2">Basement membrane</location>
    </subcellularLocation>
</comment>
<dbReference type="SMART" id="SM00180">
    <property type="entry name" value="EGF_Lam"/>
    <property type="match status" value="8"/>
</dbReference>
<dbReference type="FunFam" id="4.10.400.10:FF:000058">
    <property type="entry name" value="Basement membrane-specific heparan sulfate proteoglycan core protein"/>
    <property type="match status" value="1"/>
</dbReference>
<dbReference type="SMART" id="SM00192">
    <property type="entry name" value="LDLa"/>
    <property type="match status" value="4"/>
</dbReference>
<dbReference type="GO" id="GO:0005509">
    <property type="term" value="F:calcium ion binding"/>
    <property type="evidence" value="ECO:0007669"/>
    <property type="project" value="InterPro"/>
</dbReference>
<keyword evidence="7" id="KW-0732">Signal</keyword>
<dbReference type="FunFam" id="2.60.40.10:FF:000644">
    <property type="entry name" value="Basement membrane-specific heparan sulfate proteoglycan core protein"/>
    <property type="match status" value="1"/>
</dbReference>
<evidence type="ECO:0000256" key="1">
    <source>
        <dbReference type="ARBA" id="ARBA00004236"/>
    </source>
</evidence>
<dbReference type="PANTHER" id="PTHR12231">
    <property type="entry name" value="CTX-RELATED TYPE I TRANSMEMBRANE PROTEIN"/>
    <property type="match status" value="1"/>
</dbReference>
<accession>A0AAN8LLH4</accession>
<dbReference type="FunFam" id="2.60.40.10:FF:000602">
    <property type="entry name" value="Basement membrane-specific heparan sulfate proteoglycan core protein"/>
    <property type="match status" value="1"/>
</dbReference>
<feature type="disulfide bond" evidence="16">
    <location>
        <begin position="292"/>
        <end position="307"/>
    </location>
</feature>
<feature type="domain" description="Laminin IV type A" evidence="25">
    <location>
        <begin position="931"/>
        <end position="1108"/>
    </location>
</feature>
<feature type="region of interest" description="Disordered" evidence="19">
    <location>
        <begin position="1266"/>
        <end position="1647"/>
    </location>
</feature>
<dbReference type="FunFam" id="2.60.120.200:FF:000076">
    <property type="entry name" value="basement membrane-specific heparan sulfate proteoglycan core protein-like"/>
    <property type="match status" value="1"/>
</dbReference>
<dbReference type="CDD" id="cd05743">
    <property type="entry name" value="Ig_Perlecan_like"/>
    <property type="match status" value="1"/>
</dbReference>
<dbReference type="SMART" id="SM00409">
    <property type="entry name" value="IG"/>
    <property type="match status" value="13"/>
</dbReference>
<feature type="region of interest" description="Disordered" evidence="19">
    <location>
        <begin position="2091"/>
        <end position="2176"/>
    </location>
</feature>
<feature type="domain" description="Laminin EGF-like" evidence="23">
    <location>
        <begin position="750"/>
        <end position="799"/>
    </location>
</feature>
<dbReference type="SUPFAM" id="SSF49899">
    <property type="entry name" value="Concanavalin A-like lectins/glucanases"/>
    <property type="match status" value="3"/>
</dbReference>
<evidence type="ECO:0000256" key="16">
    <source>
        <dbReference type="PROSITE-ProRule" id="PRU00124"/>
    </source>
</evidence>
<keyword evidence="27" id="KW-1185">Reference proteome</keyword>
<dbReference type="SMART" id="SM00181">
    <property type="entry name" value="EGF"/>
    <property type="match status" value="11"/>
</dbReference>
<feature type="domain" description="Ig-like" evidence="24">
    <location>
        <begin position="3462"/>
        <end position="3546"/>
    </location>
</feature>
<evidence type="ECO:0000256" key="15">
    <source>
        <dbReference type="PROSITE-ProRule" id="PRU00076"/>
    </source>
</evidence>
<keyword evidence="4" id="KW-0964">Secreted</keyword>
<dbReference type="CDD" id="cd00055">
    <property type="entry name" value="EGF_Lam"/>
    <property type="match status" value="7"/>
</dbReference>
<dbReference type="InterPro" id="IPR000082">
    <property type="entry name" value="SEA_dom"/>
</dbReference>
<dbReference type="FunFam" id="2.60.40.10:FF:000349">
    <property type="entry name" value="Basement membrane-specific heparan sulfate proteoglycan core protein"/>
    <property type="match status" value="1"/>
</dbReference>
<evidence type="ECO:0000259" key="20">
    <source>
        <dbReference type="PROSITE" id="PS50024"/>
    </source>
</evidence>
<dbReference type="PROSITE" id="PS01186">
    <property type="entry name" value="EGF_2"/>
    <property type="match status" value="3"/>
</dbReference>
<dbReference type="Pfam" id="PF07679">
    <property type="entry name" value="I-set"/>
    <property type="match status" value="5"/>
</dbReference>
<dbReference type="Pfam" id="PF24973">
    <property type="entry name" value="EGF_LMN_ATRN"/>
    <property type="match status" value="3"/>
</dbReference>
<dbReference type="PROSITE" id="PS50027">
    <property type="entry name" value="EGF_LAM_2"/>
    <property type="match status" value="4"/>
</dbReference>
<dbReference type="Pfam" id="PF13927">
    <property type="entry name" value="Ig_3"/>
    <property type="match status" value="8"/>
</dbReference>
<feature type="domain" description="Ig-like" evidence="24">
    <location>
        <begin position="2916"/>
        <end position="2998"/>
    </location>
</feature>
<feature type="domain" description="Laminin IV type A" evidence="25">
    <location>
        <begin position="531"/>
        <end position="716"/>
    </location>
</feature>
<dbReference type="PROSITE" id="PS50024">
    <property type="entry name" value="SEA"/>
    <property type="match status" value="1"/>
</dbReference>
<feature type="domain" description="Laminin G" evidence="21">
    <location>
        <begin position="3902"/>
        <end position="4082"/>
    </location>
</feature>
<dbReference type="SMART" id="SM00408">
    <property type="entry name" value="IGc2"/>
    <property type="match status" value="13"/>
</dbReference>
<dbReference type="InterPro" id="IPR056863">
    <property type="entry name" value="LMN_ATRN_NET-like_EGF"/>
</dbReference>
<evidence type="ECO:0000256" key="13">
    <source>
        <dbReference type="ARBA" id="ARBA00023292"/>
    </source>
</evidence>
<dbReference type="PROSITE" id="PS50026">
    <property type="entry name" value="EGF_3"/>
    <property type="match status" value="4"/>
</dbReference>
<keyword evidence="5" id="KW-0272">Extracellular matrix</keyword>
<dbReference type="FunFam" id="2.60.120.200:FF:000072">
    <property type="entry name" value="basement membrane-specific heparan sulfate proteoglycan core protein-like"/>
    <property type="match status" value="1"/>
</dbReference>
<feature type="disulfide bond" evidence="16">
    <location>
        <begin position="273"/>
        <end position="285"/>
    </location>
</feature>
<evidence type="ECO:0000256" key="4">
    <source>
        <dbReference type="ARBA" id="ARBA00022525"/>
    </source>
</evidence>
<dbReference type="PROSITE" id="PS50068">
    <property type="entry name" value="LDLRA_2"/>
    <property type="match status" value="4"/>
</dbReference>
<dbReference type="GO" id="GO:0005604">
    <property type="term" value="C:basement membrane"/>
    <property type="evidence" value="ECO:0007669"/>
    <property type="project" value="UniProtKB-SubCell"/>
</dbReference>
<dbReference type="SMART" id="SM00281">
    <property type="entry name" value="LamB"/>
    <property type="match status" value="3"/>
</dbReference>
<feature type="domain" description="Ig-like" evidence="24">
    <location>
        <begin position="3288"/>
        <end position="3370"/>
    </location>
</feature>
<dbReference type="Gene3D" id="2.10.25.10">
    <property type="entry name" value="Laminin"/>
    <property type="match status" value="9"/>
</dbReference>
<feature type="coiled-coil region" evidence="18">
    <location>
        <begin position="1708"/>
        <end position="1757"/>
    </location>
</feature>
<feature type="compositionally biased region" description="Low complexity" evidence="19">
    <location>
        <begin position="1607"/>
        <end position="1647"/>
    </location>
</feature>
<dbReference type="PRINTS" id="PR00261">
    <property type="entry name" value="LDLRECEPTOR"/>
</dbReference>
<keyword evidence="18" id="KW-0175">Coiled coil</keyword>
<dbReference type="Gene3D" id="2.60.120.200">
    <property type="match status" value="3"/>
</dbReference>
<feature type="domain" description="EGF-like" evidence="22">
    <location>
        <begin position="3818"/>
        <end position="3855"/>
    </location>
</feature>
<feature type="disulfide bond" evidence="16">
    <location>
        <begin position="212"/>
        <end position="230"/>
    </location>
</feature>
<evidence type="ECO:0000256" key="2">
    <source>
        <dbReference type="ARBA" id="ARBA00004302"/>
    </source>
</evidence>
<evidence type="ECO:0000259" key="23">
    <source>
        <dbReference type="PROSITE" id="PS50027"/>
    </source>
</evidence>
<feature type="disulfide bond" evidence="17">
    <location>
        <begin position="1161"/>
        <end position="1170"/>
    </location>
</feature>
<dbReference type="Pfam" id="PF00057">
    <property type="entry name" value="Ldl_recept_a"/>
    <property type="match status" value="4"/>
</dbReference>
<dbReference type="InterPro" id="IPR013098">
    <property type="entry name" value="Ig_I-set"/>
</dbReference>
<feature type="disulfide bond" evidence="16">
    <location>
        <begin position="320"/>
        <end position="338"/>
    </location>
</feature>
<dbReference type="FunFam" id="2.60.40.10:FF:000005">
    <property type="entry name" value="Neuronal cell adhesion molecule"/>
    <property type="match status" value="1"/>
</dbReference>
<dbReference type="Pfam" id="PF00052">
    <property type="entry name" value="Laminin_B"/>
    <property type="match status" value="3"/>
</dbReference>
<feature type="domain" description="Laminin EGF-like" evidence="23">
    <location>
        <begin position="2414"/>
        <end position="2470"/>
    </location>
</feature>
<dbReference type="InterPro" id="IPR036179">
    <property type="entry name" value="Ig-like_dom_sf"/>
</dbReference>
<dbReference type="InterPro" id="IPR013320">
    <property type="entry name" value="ConA-like_dom_sf"/>
</dbReference>
<feature type="domain" description="Ig-like" evidence="24">
    <location>
        <begin position="2570"/>
        <end position="2644"/>
    </location>
</feature>
<feature type="disulfide bond" evidence="15">
    <location>
        <begin position="3886"/>
        <end position="3895"/>
    </location>
</feature>
<dbReference type="SMART" id="SM00200">
    <property type="entry name" value="SEA"/>
    <property type="match status" value="1"/>
</dbReference>
<dbReference type="PROSITE" id="PS01248">
    <property type="entry name" value="EGF_LAM_1"/>
    <property type="match status" value="6"/>
</dbReference>
<protein>
    <recommendedName>
        <fullName evidence="28">Basement membrane-specific heparan sulfate proteoglycan core protein</fullName>
    </recommendedName>
</protein>
<feature type="region of interest" description="Disordered" evidence="19">
    <location>
        <begin position="24"/>
        <end position="64"/>
    </location>
</feature>
<evidence type="ECO:0000256" key="3">
    <source>
        <dbReference type="ARBA" id="ARBA00022475"/>
    </source>
</evidence>
<evidence type="ECO:0000256" key="18">
    <source>
        <dbReference type="SAM" id="Coils"/>
    </source>
</evidence>
<dbReference type="SMART" id="SM00179">
    <property type="entry name" value="EGF_CA"/>
    <property type="match status" value="2"/>
</dbReference>
<feature type="domain" description="Ig-like" evidence="24">
    <location>
        <begin position="3551"/>
        <end position="3633"/>
    </location>
</feature>
<evidence type="ECO:0000256" key="6">
    <source>
        <dbReference type="ARBA" id="ARBA00022536"/>
    </source>
</evidence>
<organism evidence="26 27">
    <name type="scientific">Coregonus suidteri</name>
    <dbReference type="NCBI Taxonomy" id="861788"/>
    <lineage>
        <taxon>Eukaryota</taxon>
        <taxon>Metazoa</taxon>
        <taxon>Chordata</taxon>
        <taxon>Craniata</taxon>
        <taxon>Vertebrata</taxon>
        <taxon>Euteleostomi</taxon>
        <taxon>Actinopterygii</taxon>
        <taxon>Neopterygii</taxon>
        <taxon>Teleostei</taxon>
        <taxon>Protacanthopterygii</taxon>
        <taxon>Salmoniformes</taxon>
        <taxon>Salmonidae</taxon>
        <taxon>Coregoninae</taxon>
        <taxon>Coregonus</taxon>
    </lineage>
</organism>
<feature type="disulfide bond" evidence="17">
    <location>
        <begin position="2442"/>
        <end position="2451"/>
    </location>
</feature>
<keyword evidence="10" id="KW-0472">Membrane</keyword>
<dbReference type="SUPFAM" id="SSF48726">
    <property type="entry name" value="Immunoglobulin"/>
    <property type="match status" value="13"/>
</dbReference>
<dbReference type="EMBL" id="JAGTTL010000024">
    <property type="protein sequence ID" value="KAK6303346.1"/>
    <property type="molecule type" value="Genomic_DNA"/>
</dbReference>
<dbReference type="InterPro" id="IPR013783">
    <property type="entry name" value="Ig-like_fold"/>
</dbReference>
<dbReference type="InterPro" id="IPR002172">
    <property type="entry name" value="LDrepeatLR_classA_rpt"/>
</dbReference>
<dbReference type="PROSITE" id="PS51115">
    <property type="entry name" value="LAMININ_IVA"/>
    <property type="match status" value="3"/>
</dbReference>
<dbReference type="FunFam" id="2.10.25.10:FF:000106">
    <property type="entry name" value="Heparan sulfate proteoglycan 2"/>
    <property type="match status" value="3"/>
</dbReference>
<keyword evidence="13 17" id="KW-0424">Laminin EGF-like domain</keyword>
<feature type="domain" description="EGF-like" evidence="22">
    <location>
        <begin position="4117"/>
        <end position="4150"/>
    </location>
</feature>
<dbReference type="InterPro" id="IPR007110">
    <property type="entry name" value="Ig-like_dom"/>
</dbReference>
<feature type="domain" description="Ig-like" evidence="24">
    <location>
        <begin position="2685"/>
        <end position="2771"/>
    </location>
</feature>
<dbReference type="FunFam" id="2.10.25.10:FF:000033">
    <property type="entry name" value="Laminin subunit alpha 2"/>
    <property type="match status" value="1"/>
</dbReference>
<keyword evidence="9" id="KW-0084">Basement membrane</keyword>
<feature type="disulfide bond" evidence="16">
    <location>
        <begin position="224"/>
        <end position="239"/>
    </location>
</feature>
<reference evidence="26 27" key="1">
    <citation type="submission" date="2021-04" db="EMBL/GenBank/DDBJ databases">
        <authorList>
            <person name="De Guttry C."/>
            <person name="Zahm M."/>
            <person name="Klopp C."/>
            <person name="Cabau C."/>
            <person name="Louis A."/>
            <person name="Berthelot C."/>
            <person name="Parey E."/>
            <person name="Roest Crollius H."/>
            <person name="Montfort J."/>
            <person name="Robinson-Rechavi M."/>
            <person name="Bucao C."/>
            <person name="Bouchez O."/>
            <person name="Gislard M."/>
            <person name="Lluch J."/>
            <person name="Milhes M."/>
            <person name="Lampietro C."/>
            <person name="Lopez Roques C."/>
            <person name="Donnadieu C."/>
            <person name="Braasch I."/>
            <person name="Desvignes T."/>
            <person name="Postlethwait J."/>
            <person name="Bobe J."/>
            <person name="Wedekind C."/>
            <person name="Guiguen Y."/>
        </authorList>
    </citation>
    <scope>NUCLEOTIDE SEQUENCE [LARGE SCALE GENOMIC DNA]</scope>
    <source>
        <strain evidence="26">Cs_M1</strain>
        <tissue evidence="26">Blood</tissue>
    </source>
</reference>
<dbReference type="PANTHER" id="PTHR12231:SF267">
    <property type="entry name" value="BASEMENT MEMBRANE-SPECIFIC HEPARAN SULFATE PROTEOGLYCAN CORE PROTEIN"/>
    <property type="match status" value="1"/>
</dbReference>
<feature type="domain" description="Ig-like" evidence="24">
    <location>
        <begin position="2793"/>
        <end position="2904"/>
    </location>
</feature>
<dbReference type="SUPFAM" id="SSF57196">
    <property type="entry name" value="EGF/Laminin"/>
    <property type="match status" value="7"/>
</dbReference>
<dbReference type="SMART" id="SM00406">
    <property type="entry name" value="IGv"/>
    <property type="match status" value="4"/>
</dbReference>
<sequence length="4384" mass="481551">MDPGREVAQSSKVWGEVALPEDLDSSRTVVQRSQRFLDDDEDFAADEASGDLPSGEEDGSTPEPTLVTEISTTYYRALVNFTDSIVYRPDMEDIYSLAFQEISDAVVDTLESEYNKISGIQTVNVVLIKKMPRQNGVDVFVELDVGSDYNNNENQIRNVLYGVVKEGTIASYITSVQGFQFRRLGEALPPVNPMAVPVVPNLRPCMKDEHTCQDGGCIPLEYLCDNRPDCNDMSDELDCDKIRPGPVTPTPPTTTPIKKPPRPPGPPDPLGPCKVDQATCQNGECVPRDYLCDGERDCSDGSDEFRCGTPSPCEPNEFKCKNGRCALKLWRCDGDNDCEDNSDETDCPTKGPGDTCAPEQFVCLSDRTCIPSSYQCDEEPDCPDRSDEYGCTPPTVTSPPEESIEAERGETVTFSCVAVGVPTPIITWRLNWGHIPISGRISMTSENGRGSLTIRDVKEADQGAYTCEAINAKGLVFGIPDGVLSLTQKPGNCPEGHFSVEGRCISCFCFGITKNCGNTGRYRNQINLRFTDEDDFKGVNVTYPSRPGTPPLSSTQLLINPEEEEFQLVDLSRRFLILDSFWTLPRQFLGNKIGSYGGSLKYKVRYTLARGETEPEEKPDVVLTGNGQRLVYRRGNPTPSREVNQKEIKFSEENWQHSSGRQVSREDLMMTLASLESISIRTVYDNHMVSVALSDIVMDTTTVEYNIHGNAKDVEECRCPPGYSGLSCEQCSTGFERVSGGNFLGSCAGCNCNGHASACDPISGQCLSCQHNTEGPQCDKCRPGYFGDPRRGRPDDCKPCPCPYTETSRRFSDTCFLDHDSQATCDACKPGYTGRRCEKCVSGYQGNPLQPNGKCFPTPNSKCDIRGTVNSNSRPCACKSNVVGSQCDECKSGSFHLTEDNPEGCLQCFCMGVTKQCASSTWSRDQVRGGVNGQLFSLSNRANTRTITDGIAQRGSSEVAYRSFSDIPNDIYYWVLPDSFRGDKVTAYGGELRYTVRYEPRQHSLVIDRQPDVVLQGNGIFLEHFSQIKPRPRVPATVTVTFRESAWRRVDGQPCTREHLLMALADTTVFMIRATYAGNMAETSLSNIRMDIAVPHSTGNEPALDMEYCACPQGYKGPSCQECDVGYTRTGSGLYLGTCERCDCNGHASGCDLETGACLQCLHNTAGPRCERCLPGFYGNPVTDGPQSCLPCPCPGTSPSNQYSQSCYKDADGQPTCDNCPPGFTGRRCERTQDSCVDPYLQEDYEDFLPPGCGEAVFNFSLEKHVVPEGSGDEEEGEEDYDEEEEEDTHYSPQPDEEQEDYKEDIDYSPQPDKEQENYKEDIDYSPQPDKEQENYKEDIDYSPQPDEEQEDYKEDIDYSPQPDEEQEDYKEDIDYSPQPDEEQEDYKEDIDYSPQPDKEQEDYKEDIDYSPQPDEEDYKEDIDYSPQPNKEQEETDYGPQPEEEEEDTEYSQQPDEEEEDTEYSQQPEEEDTEYSQQPEEEDTEYSQQPEEEEEDTEYSQQPEEEDTEYSQQPEEEEEDTEYSQQPEEEEDTEYSQQPEEEDTEYSQQPEEEEEKEEDTEYSQQPEEEEEDTEYSQQPEEEEEKEEDTDYSQRPYIPTRWPSNIPTRSLLSTTSHRTQPTRPTIPTRPTTRPAAHPTTPTHPTTTTPIADMVQVHLNRTAPRVPSLNTPSPEVREHSFQFLMRLHMNRFNQRLSMLESNTLDIKEGIQAMRGQQSKLSTQLETLQSQSALEKKERVGKLESSYTDMETRLRRLEGRLEIVIDGFTALAQEMNKVKRVRQIARSAKEAMALPPVSTALVPGVTTTRHSFRTSQLTTVTTLRSTVGTQSTTTRSQTRATVPKSLPMPRLPAKKAMIAHSYQLAPPSHKVQEVSKAKTSYSKKVLTTTLAPTKTTSSSKRSRCAAGYTGNPQLGQRCIVGNNDLNGNCYNCDQRGSEGCNGNGVCRCKMNVEGPACSDCKQGTFHLSTGNKDGCLSCFCMGVTQQCSSSSHYRDQVSSVFAPGNFQGFALVNRQRTNRISTGFTVEVSTDGTQLSYSNFDYLGQEPHYWQLPGAFQGDKKEAFFARMRRAHQEQVKKLDDEIWAIISNFPAGSPPFPPSSSSERKVPSASSRAGSRTPMRPPSPPSSPSGLSSLVRPTSPQPASPGHSPRLQTQQRGTKNIVGPPSAPSGPRPAGASRQYALSNKGFSLHPDDTLYWQLPEQFIGDKVNSYGGKLKYTISYVAGQRGTAIEDADVHIIGNDITLVARQPWQRGQGTRESRQFELVFREENWRRLDGMPATREHLMMVLADLDDILVRASYYTEMSSSSISEVSMEVAVPNYSGLAQALEVEHCRCPPAYQGLSCQDCAPGYTRTGGGLYLGHCELCECNGHSDSCHPETGICTSCLHNTQGELCEQCAPGFFGDPTAGTPEDCQPCACPHTDPDNQFSPTCESLGNGGYQCTACQPGYTGQYCERCATGYVGNPQDRIKCRPFNTAASLVVKVFPERVLVAQGSPVTLRCQVTGPPPHYYYWSREDGRPMTNSADRRRQGEELHIPSVQPSDTGVYVCTCRDQRNTNRSRAEIVVRAVSSKPIEVTIEEPKAQSVTVGATVSFICTAKSQSPAYTLVWTQRGNGKLPNRAMDFNGILTIQNVQPEDAGIYVCTGSNMFAMDEGTAVLYVPEASQTPMFYTAYEMFEGQGKPGEGSKPVATVNPPVLTIQQGGHAEFHCTVTGNPTPAIEWIGKGPGNRMSPNAVVRGGVLTIPAVEREDGGEYICKALNTHGEHTARAVLYVSGSQTVGRDPLVGHSRGPGASLPHVQVSPQRVDIYEGETLKLYCRAGGTPSPGLTWKKQGGQLPPQAIPSHGFQQFKSNSLNVLQRRIEELQARMERTDIGTLLIPNIKSSDSGTYLCVGTNSIGSSEAHIEVTVNRAIGGDTISSAITIQPSIAEVQEGQSLDLNCFVPGNPPPAVTWRRDSGRLSANHQVLGTKLRILSAGPDDSGKYICLVERGPGTPVRQASVSVSVTATSSRLQTPIISIEPHSAAVRQGESASFKCRVNGGAEPVRLEWKLSNNQPLPDNVKVGHYGTVITITDARPSNQGTYHCVATNLFGITQSIVSLIIRESPVVTVTPQGPVRVRMGEPINLECQASGEPRPSVTWHRLDSAHNTMLSSPVPMESNAVMQVLVARPEDSGTYVCTARNNKDTTETRVEVIVEGGAQVPITPRASVPDPLMVVVEGQTATLRCDAHGFPTPKITWSKLRAPLPWRHKVVDNTLVLPSVGRADSGEYICNATNNMGTTEVTIMLDVETPPYATSLPDDVAVRVGEVIRLQCLAHGTPPLLFQWTKLNGSLSTRADVQGGDLQINLAIAEDAGTYKCVATNKVGTSEAHAKVTVRSPLAVRVSPQVEVKARGSAVEFTCSAAGGLGTTMEWLKEGGVLPPNHHIKDGVLRIENLEQSNEGIYICRATSVHGQAQDSAKLTIQALPKVMINVRTAVQTVMLGNSVEFECQAIGEPQPTVRWSRVGGPLPAHIMVKGDMLKIEQVSEADAGQYRCTATNDVGSVQSQVVLHVQSLPQIAALPELNEVTVGSDAVLPCVASGYPVPAIKWSKLDGELPPKCRQVVNTLTVPEVTHEDSGTYVCTASNKQGKVEALTTLKVHDRVMPYFTQEPLSYLTLPTIKNAYKSFSIKISFRPDNPDGLILYAGMIIYNGQKRTMGADFISLGLVGGRPEFRFDVGSGMATIRYPTPIKLGEFHTIELYRNQTQGSIIVDREAPVNGSSQGKFQGLDLNEELYVGGYPNYTLLAKTAGLKTGFVGCIRKLVIQGDEIIFKDLDRSSTGVSNCPICTDRPCQNGGVCQDSEASLYKCSCPRGFTGSNCQHHSSLHCHPEACGPDATCINRQNTLGYDCRCHLGKSGNKCMDGELVTTPLFDGLDSYIEYPALTNIHNDLRIEMEFKPMDQDGLMFFSVGKKMKTEDFVSLEMVDGYVQFRYELGTGQAVLRSPEPVTLGQWHRMEAGRLDKDGSLTVDGGREVRRSSPGKAQGLNIHTPMYLGGVPNMEIVPKALNISDLFVGCIGEVSINGKKVDLSYSFTDSMAIVQCKDNSPCDRNPCLNGARCMPSAEYEYQCLCKDGFEGERCEVVKDTCQSSDQCQNGGSCVNGQCVCPIGFNGPICGQSQVSSFAEALWNLEGSGGNDAPIEYAAQFYDNGYLSLPKTIFPRSGPDAPETIEMELKVNTSSKEGLILWQGVEPFNGASHFRKMHASKKELGDQGKGKDFISLGLQNGHLVFSYQLGSGESQIQSRKPINDGRWHKVTAVRTGKQGYIQVDGGAIQRGQSQGKSIMVNTKGNVYLGGAPDISAMTGGKFSSGLTGCVRNLSLMNARPGEQPARPIELQAAAENGINVGRCSS</sequence>
<dbReference type="CDD" id="cd05754">
    <property type="entry name" value="IgI_Perlecan_like"/>
    <property type="match status" value="1"/>
</dbReference>
<dbReference type="GO" id="GO:0072359">
    <property type="term" value="P:circulatory system development"/>
    <property type="evidence" value="ECO:0007669"/>
    <property type="project" value="UniProtKB-ARBA"/>
</dbReference>
<feature type="disulfide bond" evidence="15">
    <location>
        <begin position="3845"/>
        <end position="3854"/>
    </location>
</feature>
<evidence type="ECO:0000256" key="8">
    <source>
        <dbReference type="ARBA" id="ARBA00022737"/>
    </source>
</evidence>
<feature type="disulfide bond" evidence="16">
    <location>
        <begin position="332"/>
        <end position="347"/>
    </location>
</feature>
<keyword evidence="6 15" id="KW-0245">EGF-like domain</keyword>
<feature type="compositionally biased region" description="Acidic residues" evidence="19">
    <location>
        <begin position="1295"/>
        <end position="1304"/>
    </location>
</feature>
<evidence type="ECO:0000256" key="10">
    <source>
        <dbReference type="ARBA" id="ARBA00023136"/>
    </source>
</evidence>
<dbReference type="Gene3D" id="4.10.400.10">
    <property type="entry name" value="Low-density Lipoprotein Receptor"/>
    <property type="match status" value="4"/>
</dbReference>
<evidence type="ECO:0000256" key="7">
    <source>
        <dbReference type="ARBA" id="ARBA00022729"/>
    </source>
</evidence>
<dbReference type="Proteomes" id="UP001356427">
    <property type="component" value="Unassembled WGS sequence"/>
</dbReference>
<name>A0AAN8LLH4_9TELE</name>
<feature type="compositionally biased region" description="Low complexity" evidence="19">
    <location>
        <begin position="2126"/>
        <end position="2135"/>
    </location>
</feature>
<feature type="domain" description="Ig-like" evidence="24">
    <location>
        <begin position="3201"/>
        <end position="3279"/>
    </location>
</feature>
<evidence type="ECO:0000256" key="9">
    <source>
        <dbReference type="ARBA" id="ARBA00022869"/>
    </source>
</evidence>
<feature type="disulfide bond" evidence="15">
    <location>
        <begin position="3867"/>
        <end position="3884"/>
    </location>
</feature>
<feature type="compositionally biased region" description="Acidic residues" evidence="19">
    <location>
        <begin position="1434"/>
        <end position="1590"/>
    </location>
</feature>
<dbReference type="SMART" id="SM00282">
    <property type="entry name" value="LamG"/>
    <property type="match status" value="3"/>
</dbReference>
<feature type="disulfide bond" evidence="17">
    <location>
        <begin position="2454"/>
        <end position="2468"/>
    </location>
</feature>
<evidence type="ECO:0000259" key="24">
    <source>
        <dbReference type="PROSITE" id="PS50835"/>
    </source>
</evidence>
<feature type="compositionally biased region" description="Acidic residues" evidence="19">
    <location>
        <begin position="1380"/>
        <end position="1389"/>
    </location>
</feature>
<evidence type="ECO:0000259" key="22">
    <source>
        <dbReference type="PROSITE" id="PS50026"/>
    </source>
</evidence>
<dbReference type="Pfam" id="PF00008">
    <property type="entry name" value="EGF"/>
    <property type="match status" value="2"/>
</dbReference>
<dbReference type="FunFam" id="2.10.25.10:FF:000185">
    <property type="entry name" value="basement membrane-specific heparan sulfate proteoglycan core protein-like"/>
    <property type="match status" value="1"/>
</dbReference>
<dbReference type="Pfam" id="PF00053">
    <property type="entry name" value="EGF_laminin"/>
    <property type="match status" value="6"/>
</dbReference>
<dbReference type="InterPro" id="IPR003598">
    <property type="entry name" value="Ig_sub2"/>
</dbReference>
<dbReference type="PROSITE" id="PS00022">
    <property type="entry name" value="EGF_1"/>
    <property type="match status" value="4"/>
</dbReference>
<feature type="disulfide bond" evidence="15">
    <location>
        <begin position="4140"/>
        <end position="4149"/>
    </location>
</feature>
<keyword evidence="8" id="KW-0677">Repeat</keyword>
<keyword evidence="12" id="KW-0325">Glycoprotein</keyword>
<dbReference type="GO" id="GO:0030154">
    <property type="term" value="P:cell differentiation"/>
    <property type="evidence" value="ECO:0007669"/>
    <property type="project" value="UniProtKB-ARBA"/>
</dbReference>
<evidence type="ECO:0000256" key="11">
    <source>
        <dbReference type="ARBA" id="ARBA00023157"/>
    </source>
</evidence>
<dbReference type="FunFam" id="2.10.25.10:FF:000407">
    <property type="entry name" value="Laminin subunit alpha-3"/>
    <property type="match status" value="1"/>
</dbReference>
<dbReference type="PROSITE" id="PS50835">
    <property type="entry name" value="IG_LIKE"/>
    <property type="match status" value="13"/>
</dbReference>
<feature type="domain" description="Ig-like" evidence="24">
    <location>
        <begin position="2470"/>
        <end position="2562"/>
    </location>
</feature>
<feature type="domain" description="Ig-like" evidence="24">
    <location>
        <begin position="3102"/>
        <end position="3190"/>
    </location>
</feature>
<feature type="disulfide bond" evidence="16">
    <location>
        <begin position="376"/>
        <end position="391"/>
    </location>
</feature>
<feature type="domain" description="Laminin EGF-like" evidence="23">
    <location>
        <begin position="2364"/>
        <end position="2413"/>
    </location>
</feature>
<evidence type="ECO:0008006" key="28">
    <source>
        <dbReference type="Google" id="ProtNLM"/>
    </source>
</evidence>
<feature type="domain" description="Laminin G" evidence="21">
    <location>
        <begin position="3639"/>
        <end position="3822"/>
    </location>
</feature>
<feature type="disulfide bond" evidence="16">
    <location>
        <begin position="205"/>
        <end position="217"/>
    </location>
</feature>
<feature type="domain" description="EGF-like" evidence="22">
    <location>
        <begin position="4078"/>
        <end position="4115"/>
    </location>
</feature>
<dbReference type="SUPFAM" id="SSF57424">
    <property type="entry name" value="LDL receptor-like module"/>
    <property type="match status" value="4"/>
</dbReference>
<dbReference type="FunFam" id="2.60.40.10:FF:001104">
    <property type="entry name" value="Heparan sulfate proteoglycan 2"/>
    <property type="match status" value="1"/>
</dbReference>
<evidence type="ECO:0000256" key="17">
    <source>
        <dbReference type="PROSITE-ProRule" id="PRU00460"/>
    </source>
</evidence>
<dbReference type="InterPro" id="IPR001791">
    <property type="entry name" value="Laminin_G"/>
</dbReference>
<evidence type="ECO:0000256" key="14">
    <source>
        <dbReference type="ARBA" id="ARBA00023319"/>
    </source>
</evidence>
<evidence type="ECO:0000256" key="5">
    <source>
        <dbReference type="ARBA" id="ARBA00022530"/>
    </source>
</evidence>
<comment type="caution">
    <text evidence="26">The sequence shown here is derived from an EMBL/GenBank/DDBJ whole genome shotgun (WGS) entry which is preliminary data.</text>
</comment>
<dbReference type="InterPro" id="IPR013106">
    <property type="entry name" value="Ig_V-set"/>
</dbReference>
<dbReference type="CDD" id="cd00110">
    <property type="entry name" value="LamG"/>
    <property type="match status" value="3"/>
</dbReference>
<dbReference type="PROSITE" id="PS50025">
    <property type="entry name" value="LAM_G_DOMAIN"/>
    <property type="match status" value="3"/>
</dbReference>
<feature type="disulfide bond" evidence="16">
    <location>
        <begin position="280"/>
        <end position="298"/>
    </location>
</feature>
<evidence type="ECO:0000256" key="19">
    <source>
        <dbReference type="SAM" id="MobiDB-lite"/>
    </source>
</evidence>
<dbReference type="GO" id="GO:0005886">
    <property type="term" value="C:plasma membrane"/>
    <property type="evidence" value="ECO:0007669"/>
    <property type="project" value="UniProtKB-SubCell"/>
</dbReference>
<feature type="disulfide bond" evidence="16">
    <location>
        <begin position="313"/>
        <end position="325"/>
    </location>
</feature>
<feature type="domain" description="Ig-like" evidence="24">
    <location>
        <begin position="3011"/>
        <end position="3095"/>
    </location>
</feature>
<keyword evidence="3" id="KW-1003">Cell membrane</keyword>
<feature type="domain" description="SEA" evidence="20">
    <location>
        <begin position="71"/>
        <end position="193"/>
    </location>
</feature>
<feature type="disulfide bond" evidence="15">
    <location>
        <begin position="4105"/>
        <end position="4114"/>
    </location>
</feature>